<organism evidence="1 2">
    <name type="scientific">Potamilus streckersoni</name>
    <dbReference type="NCBI Taxonomy" id="2493646"/>
    <lineage>
        <taxon>Eukaryota</taxon>
        <taxon>Metazoa</taxon>
        <taxon>Spiralia</taxon>
        <taxon>Lophotrochozoa</taxon>
        <taxon>Mollusca</taxon>
        <taxon>Bivalvia</taxon>
        <taxon>Autobranchia</taxon>
        <taxon>Heteroconchia</taxon>
        <taxon>Palaeoheterodonta</taxon>
        <taxon>Unionida</taxon>
        <taxon>Unionoidea</taxon>
        <taxon>Unionidae</taxon>
        <taxon>Ambleminae</taxon>
        <taxon>Lampsilini</taxon>
        <taxon>Potamilus</taxon>
    </lineage>
</organism>
<comment type="caution">
    <text evidence="1">The sequence shown here is derived from an EMBL/GenBank/DDBJ whole genome shotgun (WGS) entry which is preliminary data.</text>
</comment>
<reference evidence="1" key="1">
    <citation type="journal article" date="2021" name="Genome Biol. Evol.">
        <title>A High-Quality Reference Genome for a Parasitic Bivalve with Doubly Uniparental Inheritance (Bivalvia: Unionida).</title>
        <authorList>
            <person name="Smith C.H."/>
        </authorList>
    </citation>
    <scope>NUCLEOTIDE SEQUENCE</scope>
    <source>
        <strain evidence="1">CHS0354</strain>
    </source>
</reference>
<reference evidence="1" key="2">
    <citation type="journal article" date="2021" name="Genome Biol. Evol.">
        <title>Developing a high-quality reference genome for a parasitic bivalve with doubly uniparental inheritance (Bivalvia: Unionida).</title>
        <authorList>
            <person name="Smith C.H."/>
        </authorList>
    </citation>
    <scope>NUCLEOTIDE SEQUENCE</scope>
    <source>
        <strain evidence="1">CHS0354</strain>
        <tissue evidence="1">Mantle</tissue>
    </source>
</reference>
<name>A0AAE0SC60_9BIVA</name>
<evidence type="ECO:0000313" key="2">
    <source>
        <dbReference type="Proteomes" id="UP001195483"/>
    </source>
</evidence>
<keyword evidence="2" id="KW-1185">Reference proteome</keyword>
<dbReference type="Proteomes" id="UP001195483">
    <property type="component" value="Unassembled WGS sequence"/>
</dbReference>
<evidence type="ECO:0000313" key="1">
    <source>
        <dbReference type="EMBL" id="KAK3589176.1"/>
    </source>
</evidence>
<protein>
    <submittedName>
        <fullName evidence="1">Uncharacterized protein</fullName>
    </submittedName>
</protein>
<accession>A0AAE0SC60</accession>
<dbReference type="AlphaFoldDB" id="A0AAE0SC60"/>
<gene>
    <name evidence="1" type="ORF">CHS0354_018883</name>
</gene>
<dbReference type="EMBL" id="JAEAOA010001155">
    <property type="protein sequence ID" value="KAK3589176.1"/>
    <property type="molecule type" value="Genomic_DNA"/>
</dbReference>
<proteinExistence type="predicted"/>
<reference evidence="1" key="3">
    <citation type="submission" date="2023-05" db="EMBL/GenBank/DDBJ databases">
        <authorList>
            <person name="Smith C.H."/>
        </authorList>
    </citation>
    <scope>NUCLEOTIDE SEQUENCE</scope>
    <source>
        <strain evidence="1">CHS0354</strain>
        <tissue evidence="1">Mantle</tissue>
    </source>
</reference>
<sequence length="123" mass="13686">MKQEKPYSKKGSALLTSPFPALASVARKKYKTKQACNKVFLLCSDKNSTMHSVDNTFILVEDSVYQLNSILVEDSVYQLNSILVEDSVYQLNSILVEDSVYQLNSILVEGSVSQLNCVESKPS</sequence>